<keyword evidence="2" id="KW-1185">Reference proteome</keyword>
<sequence length="91" mass="10480">MRESLYKLNLRCTCEVRRAGKGEVSFPFPFFCLLVMLFVVKTCEVAVPARLSRAKQNSTTHLMSFSPSNQGCYCISIRHFPQFICQLNFVH</sequence>
<reference evidence="2" key="1">
    <citation type="submission" date="2013-09" db="EMBL/GenBank/DDBJ databases">
        <title>Corchorus olitorius genome sequencing.</title>
        <authorList>
            <person name="Alam M."/>
            <person name="Haque M.S."/>
            <person name="Islam M.S."/>
            <person name="Emdad E.M."/>
            <person name="Islam M.M."/>
            <person name="Ahmed B."/>
            <person name="Halim A."/>
            <person name="Hossen Q.M.M."/>
            <person name="Hossain M.Z."/>
            <person name="Ahmed R."/>
            <person name="Khan M.M."/>
            <person name="Islam R."/>
            <person name="Rashid M.M."/>
            <person name="Khan S.A."/>
            <person name="Rahman M.S."/>
            <person name="Alam M."/>
            <person name="Yahiya A.S."/>
            <person name="Khan M.S."/>
            <person name="Azam M.S."/>
            <person name="Haque T."/>
            <person name="Lashkar M.Z.H."/>
            <person name="Akhand A.I."/>
            <person name="Morshed G."/>
            <person name="Roy S."/>
            <person name="Uddin K.S."/>
            <person name="Rabeya T."/>
            <person name="Hossain A.S."/>
            <person name="Chowdhury A."/>
            <person name="Snigdha A.R."/>
            <person name="Mortoza M.S."/>
            <person name="Matin S.A."/>
            <person name="Hoque S.M.E."/>
            <person name="Islam M.K."/>
            <person name="Roy D.K."/>
            <person name="Haider R."/>
            <person name="Moosa M.M."/>
            <person name="Elias S.M."/>
            <person name="Hasan A.M."/>
            <person name="Jahan S."/>
            <person name="Shafiuddin M."/>
            <person name="Mahmood N."/>
            <person name="Shommy N.S."/>
        </authorList>
    </citation>
    <scope>NUCLEOTIDE SEQUENCE [LARGE SCALE GENOMIC DNA]</scope>
    <source>
        <strain evidence="2">cv. O-4</strain>
    </source>
</reference>
<protein>
    <submittedName>
        <fullName evidence="1">Uncharacterized protein</fullName>
    </submittedName>
</protein>
<evidence type="ECO:0000313" key="1">
    <source>
        <dbReference type="EMBL" id="OMO91865.1"/>
    </source>
</evidence>
<accession>A0A1R3JAM1</accession>
<comment type="caution">
    <text evidence="1">The sequence shown here is derived from an EMBL/GenBank/DDBJ whole genome shotgun (WGS) entry which is preliminary data.</text>
</comment>
<gene>
    <name evidence="1" type="ORF">COLO4_18052</name>
</gene>
<evidence type="ECO:0000313" key="2">
    <source>
        <dbReference type="Proteomes" id="UP000187203"/>
    </source>
</evidence>
<dbReference type="AlphaFoldDB" id="A0A1R3JAM1"/>
<proteinExistence type="predicted"/>
<organism evidence="1 2">
    <name type="scientific">Corchorus olitorius</name>
    <dbReference type="NCBI Taxonomy" id="93759"/>
    <lineage>
        <taxon>Eukaryota</taxon>
        <taxon>Viridiplantae</taxon>
        <taxon>Streptophyta</taxon>
        <taxon>Embryophyta</taxon>
        <taxon>Tracheophyta</taxon>
        <taxon>Spermatophyta</taxon>
        <taxon>Magnoliopsida</taxon>
        <taxon>eudicotyledons</taxon>
        <taxon>Gunneridae</taxon>
        <taxon>Pentapetalae</taxon>
        <taxon>rosids</taxon>
        <taxon>malvids</taxon>
        <taxon>Malvales</taxon>
        <taxon>Malvaceae</taxon>
        <taxon>Grewioideae</taxon>
        <taxon>Apeibeae</taxon>
        <taxon>Corchorus</taxon>
    </lineage>
</organism>
<name>A0A1R3JAM1_9ROSI</name>
<dbReference type="EMBL" id="AWUE01016416">
    <property type="protein sequence ID" value="OMO91865.1"/>
    <property type="molecule type" value="Genomic_DNA"/>
</dbReference>
<dbReference type="Proteomes" id="UP000187203">
    <property type="component" value="Unassembled WGS sequence"/>
</dbReference>